<dbReference type="SUPFAM" id="SSF140383">
    <property type="entry name" value="BSD domain-like"/>
    <property type="match status" value="1"/>
</dbReference>
<name>A0AAD4Z4K9_PRUDU</name>
<dbReference type="Proteomes" id="UP001054821">
    <property type="component" value="Chromosome 4"/>
</dbReference>
<evidence type="ECO:0000259" key="2">
    <source>
        <dbReference type="PROSITE" id="PS50858"/>
    </source>
</evidence>
<sequence length="179" mass="20031">MHRMKLLQEDSELEKLHVQYVISGGVLTEAEFWAARKKFGDYGDSNPKQKLRVGFKSSMIMDTKPMTDGRTNKVTFSFDSRDKVSDFCPETIWYAAAAEAEAAEDEELAMFLKQDEYVQCLNSCSSEEEAVSKRRELSKENTDGEEVTANSEDTNDDLQKGPPLSPAKVDGEGDTSPLL</sequence>
<dbReference type="GO" id="GO:0006351">
    <property type="term" value="P:DNA-templated transcription"/>
    <property type="evidence" value="ECO:0007669"/>
    <property type="project" value="InterPro"/>
</dbReference>
<dbReference type="PANTHER" id="PTHR12856">
    <property type="entry name" value="TRANSCRIPTION INITIATION FACTOR IIH-RELATED"/>
    <property type="match status" value="1"/>
</dbReference>
<dbReference type="Gene3D" id="6.10.140.1200">
    <property type="match status" value="1"/>
</dbReference>
<dbReference type="GO" id="GO:0000439">
    <property type="term" value="C:transcription factor TFIIH core complex"/>
    <property type="evidence" value="ECO:0007669"/>
    <property type="project" value="InterPro"/>
</dbReference>
<feature type="domain" description="BSD" evidence="2">
    <location>
        <begin position="1"/>
        <end position="34"/>
    </location>
</feature>
<proteinExistence type="predicted"/>
<dbReference type="InterPro" id="IPR035925">
    <property type="entry name" value="BSD_dom_sf"/>
</dbReference>
<feature type="region of interest" description="Disordered" evidence="1">
    <location>
        <begin position="128"/>
        <end position="179"/>
    </location>
</feature>
<dbReference type="EMBL" id="JAJFAZ020000004">
    <property type="protein sequence ID" value="KAI5332304.1"/>
    <property type="molecule type" value="Genomic_DNA"/>
</dbReference>
<keyword evidence="4" id="KW-1185">Reference proteome</keyword>
<dbReference type="AlphaFoldDB" id="A0AAD4Z4K9"/>
<dbReference type="InterPro" id="IPR005607">
    <property type="entry name" value="BSD_dom"/>
</dbReference>
<comment type="caution">
    <text evidence="3">The sequence shown here is derived from an EMBL/GenBank/DDBJ whole genome shotgun (WGS) entry which is preliminary data.</text>
</comment>
<accession>A0AAD4Z4K9</accession>
<dbReference type="GO" id="GO:0006289">
    <property type="term" value="P:nucleotide-excision repair"/>
    <property type="evidence" value="ECO:0007669"/>
    <property type="project" value="InterPro"/>
</dbReference>
<evidence type="ECO:0000313" key="4">
    <source>
        <dbReference type="Proteomes" id="UP001054821"/>
    </source>
</evidence>
<feature type="compositionally biased region" description="Basic and acidic residues" evidence="1">
    <location>
        <begin position="130"/>
        <end position="142"/>
    </location>
</feature>
<gene>
    <name evidence="3" type="ORF">L3X38_022433</name>
</gene>
<evidence type="ECO:0000313" key="3">
    <source>
        <dbReference type="EMBL" id="KAI5332304.1"/>
    </source>
</evidence>
<reference evidence="3 4" key="1">
    <citation type="journal article" date="2022" name="G3 (Bethesda)">
        <title>Whole-genome sequence and methylome profiling of the almond [Prunus dulcis (Mill.) D.A. Webb] cultivar 'Nonpareil'.</title>
        <authorList>
            <person name="D'Amico-Willman K.M."/>
            <person name="Ouma W.Z."/>
            <person name="Meulia T."/>
            <person name="Sideli G.M."/>
            <person name="Gradziel T.M."/>
            <person name="Fresnedo-Ramirez J."/>
        </authorList>
    </citation>
    <scope>NUCLEOTIDE SEQUENCE [LARGE SCALE GENOMIC DNA]</scope>
    <source>
        <strain evidence="3">Clone GOH B32 T37-40</strain>
    </source>
</reference>
<dbReference type="InterPro" id="IPR027079">
    <property type="entry name" value="Tfb1/GTF2H1"/>
</dbReference>
<protein>
    <recommendedName>
        <fullName evidence="2">BSD domain-containing protein</fullName>
    </recommendedName>
</protein>
<dbReference type="PROSITE" id="PS50858">
    <property type="entry name" value="BSD"/>
    <property type="match status" value="1"/>
</dbReference>
<evidence type="ECO:0000256" key="1">
    <source>
        <dbReference type="SAM" id="MobiDB-lite"/>
    </source>
</evidence>
<organism evidence="3 4">
    <name type="scientific">Prunus dulcis</name>
    <name type="common">Almond</name>
    <name type="synonym">Amygdalus dulcis</name>
    <dbReference type="NCBI Taxonomy" id="3755"/>
    <lineage>
        <taxon>Eukaryota</taxon>
        <taxon>Viridiplantae</taxon>
        <taxon>Streptophyta</taxon>
        <taxon>Embryophyta</taxon>
        <taxon>Tracheophyta</taxon>
        <taxon>Spermatophyta</taxon>
        <taxon>Magnoliopsida</taxon>
        <taxon>eudicotyledons</taxon>
        <taxon>Gunneridae</taxon>
        <taxon>Pentapetalae</taxon>
        <taxon>rosids</taxon>
        <taxon>fabids</taxon>
        <taxon>Rosales</taxon>
        <taxon>Rosaceae</taxon>
        <taxon>Amygdaloideae</taxon>
        <taxon>Amygdaleae</taxon>
        <taxon>Prunus</taxon>
    </lineage>
</organism>